<dbReference type="Pfam" id="PF06985">
    <property type="entry name" value="HET"/>
    <property type="match status" value="1"/>
</dbReference>
<evidence type="ECO:0000313" key="2">
    <source>
        <dbReference type="EMBL" id="KPA35863.1"/>
    </source>
</evidence>
<keyword evidence="3" id="KW-1185">Reference proteome</keyword>
<name>A0A0M9EM51_FUSLA</name>
<accession>A0A0M9EM51</accession>
<dbReference type="InterPro" id="IPR010730">
    <property type="entry name" value="HET"/>
</dbReference>
<comment type="caution">
    <text evidence="2">The sequence shown here is derived from an EMBL/GenBank/DDBJ whole genome shotgun (WGS) entry which is preliminary data.</text>
</comment>
<proteinExistence type="predicted"/>
<evidence type="ECO:0000313" key="3">
    <source>
        <dbReference type="Proteomes" id="UP000037904"/>
    </source>
</evidence>
<gene>
    <name evidence="2" type="ORF">FLAG1_11408</name>
</gene>
<reference evidence="2 3" key="1">
    <citation type="submission" date="2015-04" db="EMBL/GenBank/DDBJ databases">
        <title>The draft genome sequence of Fusarium langsethiae, a T-2/HT-2 mycotoxin producer.</title>
        <authorList>
            <person name="Lysoe E."/>
            <person name="Divon H.H."/>
            <person name="Terzi V."/>
            <person name="Orru L."/>
            <person name="Lamontanara A."/>
            <person name="Kolseth A.-K."/>
            <person name="Frandsen R.J."/>
            <person name="Nielsen K."/>
            <person name="Thrane U."/>
        </authorList>
    </citation>
    <scope>NUCLEOTIDE SEQUENCE [LARGE SCALE GENOMIC DNA]</scope>
    <source>
        <strain evidence="2 3">Fl201059</strain>
    </source>
</reference>
<dbReference type="PANTHER" id="PTHR39596">
    <property type="match status" value="1"/>
</dbReference>
<dbReference type="Proteomes" id="UP000037904">
    <property type="component" value="Unassembled WGS sequence"/>
</dbReference>
<protein>
    <submittedName>
        <fullName evidence="2">Het protein</fullName>
    </submittedName>
</protein>
<organism evidence="2 3">
    <name type="scientific">Fusarium langsethiae</name>
    <dbReference type="NCBI Taxonomy" id="179993"/>
    <lineage>
        <taxon>Eukaryota</taxon>
        <taxon>Fungi</taxon>
        <taxon>Dikarya</taxon>
        <taxon>Ascomycota</taxon>
        <taxon>Pezizomycotina</taxon>
        <taxon>Sordariomycetes</taxon>
        <taxon>Hypocreomycetidae</taxon>
        <taxon>Hypocreales</taxon>
        <taxon>Nectriaceae</taxon>
        <taxon>Fusarium</taxon>
    </lineage>
</organism>
<evidence type="ECO:0000259" key="1">
    <source>
        <dbReference type="Pfam" id="PF06985"/>
    </source>
</evidence>
<feature type="domain" description="Heterokaryon incompatibility" evidence="1">
    <location>
        <begin position="553"/>
        <end position="631"/>
    </location>
</feature>
<sequence length="841" mass="96533">MPETSESGRAYVKTHDGAETAYDVIRERWDTKGAPVSQVDDMGHLIFSARATKLVELTKRHWNESCRRARWATKISSHQEFNEDLVTSKVKDKKRGDPRPVGFTDLGLMFVESHGDEMYHRIGMERHIDESKTAGWDWNSRQYRVGRQGQGVRVRLGISPSGPVDTRDAIRSRLFELKTILIHDMEHLIYNLSARSYRREIRAATNGPLDIDDWDMYDKQYGTCPSTSCRISWLGHDHAASSYYHSSENGPQPPQHAFINLYGMEWSLDNVFSQHDMRLAHPMLHEVDTETAVHRVAAFIQSWLYFGLLEAIVEMPISSSFMVRTGDDGKKYLYSRTLPLILGMWTRWLYTLSSEARDSNFRMARDCAVRANSILSEIIDDASALEHEGPFLELKRLLFSTEPALSALHEGIARTVEHDLNLEIRSFSSLISPFPKPYSENLIRKGWCRFIIASAEIAMSPSLLRYIDVGGLMPNSRGHEFCTGEQCERNQINPQTYTQKHTTVECNCHFLKPDIGVVLEILDAGYFPVVKLAEDAQSFEIGGVHLEDSHSEYIAFSHVWADGLGSCTENGLPACQVRRLDQLARERCPYGAYFWIDSLCIPEAPDQKQYRKKAIRSMNVIYQNAHGVIILDTGLRNLSSRNSQLEIGWSVFASGWFGRLWTYQEGFLPRRVDLELDDCLFDLDVLIKSLYQQSGNPRGGNIFPFIFVRDLVAMLQKTRPVNFDWHQRPWSNRLVDAFNVLTRRRSSRSDDQIIVISLMLDLDLESLLNLEGEEKWRKFYISLGTIPWTIMFDERSKMPTSPFTWAPATWISSGKDKWLHYEDDLAEITEQGLKVTLTVLR</sequence>
<dbReference type="PANTHER" id="PTHR39596:SF2">
    <property type="entry name" value="HET DOMAIN PROTEIN (AFU_ORTHOLOGUE AFUA_1G17550)-RELATED"/>
    <property type="match status" value="1"/>
</dbReference>
<dbReference type="AlphaFoldDB" id="A0A0M9EM51"/>
<dbReference type="EMBL" id="JXCE01000858">
    <property type="protein sequence ID" value="KPA35863.1"/>
    <property type="molecule type" value="Genomic_DNA"/>
</dbReference>